<comment type="caution">
    <text evidence="1">The sequence shown here is derived from an EMBL/GenBank/DDBJ whole genome shotgun (WGS) entry which is preliminary data.</text>
</comment>
<protein>
    <submittedName>
        <fullName evidence="1">Uncharacterized protein</fullName>
    </submittedName>
</protein>
<reference evidence="1 2" key="1">
    <citation type="submission" date="2019-10" db="EMBL/GenBank/DDBJ databases">
        <title>Prolixibacter strains distinguished by the presence of nitrate reductase genes were adept at nitrate-dependent anaerobic corrosion of metallic iron and carbon steel.</title>
        <authorList>
            <person name="Iino T."/>
            <person name="Shono N."/>
            <person name="Ito K."/>
            <person name="Nakamura R."/>
            <person name="Sueoka K."/>
            <person name="Harayama S."/>
            <person name="Ohkuma M."/>
        </authorList>
    </citation>
    <scope>NUCLEOTIDE SEQUENCE [LARGE SCALE GENOMIC DNA]</scope>
    <source>
        <strain evidence="1 2">MIC1-1</strain>
    </source>
</reference>
<dbReference type="InterPro" id="IPR046144">
    <property type="entry name" value="DUF6146"/>
</dbReference>
<dbReference type="Proteomes" id="UP000396862">
    <property type="component" value="Unassembled WGS sequence"/>
</dbReference>
<name>A0ABQ0ZG70_9BACT</name>
<dbReference type="Pfam" id="PF19643">
    <property type="entry name" value="DUF6146"/>
    <property type="match status" value="1"/>
</dbReference>
<organism evidence="1 2">
    <name type="scientific">Prolixibacter denitrificans</name>
    <dbReference type="NCBI Taxonomy" id="1541063"/>
    <lineage>
        <taxon>Bacteria</taxon>
        <taxon>Pseudomonadati</taxon>
        <taxon>Bacteroidota</taxon>
        <taxon>Bacteroidia</taxon>
        <taxon>Marinilabiliales</taxon>
        <taxon>Prolixibacteraceae</taxon>
        <taxon>Prolixibacter</taxon>
    </lineage>
</organism>
<accession>A0ABQ0ZG70</accession>
<sequence length="170" mass="20069">MYKLISRRLSELTLAFWHDFGNFYMYKRQEAIMKQLMFLILVVIAASCAAPKDSTKSVVLKAENDSTQKDTTEVVALDPGFESWYAMHDNKANYRSKQYYHNWNVRYVREWNLKASTYPHAQLFNGQINYDFSEDYPLEVEHKLFMYFQFVEHKLGIPILTGGSRPQPVF</sequence>
<keyword evidence="2" id="KW-1185">Reference proteome</keyword>
<evidence type="ECO:0000313" key="2">
    <source>
        <dbReference type="Proteomes" id="UP000396862"/>
    </source>
</evidence>
<proteinExistence type="predicted"/>
<evidence type="ECO:0000313" key="1">
    <source>
        <dbReference type="EMBL" id="GET20224.1"/>
    </source>
</evidence>
<gene>
    <name evidence="1" type="ORF">JCM18694_04700</name>
</gene>
<dbReference type="EMBL" id="BLAU01000001">
    <property type="protein sequence ID" value="GET20224.1"/>
    <property type="molecule type" value="Genomic_DNA"/>
</dbReference>